<comment type="caution">
    <text evidence="2">The sequence shown here is derived from an EMBL/GenBank/DDBJ whole genome shotgun (WGS) entry which is preliminary data.</text>
</comment>
<feature type="domain" description="DALR anticodon binding" evidence="1">
    <location>
        <begin position="420"/>
        <end position="559"/>
    </location>
</feature>
<dbReference type="SMART" id="SM00836">
    <property type="entry name" value="DALR_1"/>
    <property type="match status" value="1"/>
</dbReference>
<dbReference type="EMBL" id="JAODUP010000052">
    <property type="protein sequence ID" value="KAK2165327.1"/>
    <property type="molecule type" value="Genomic_DNA"/>
</dbReference>
<accession>A0AAD9K611</accession>
<dbReference type="GO" id="GO:0106217">
    <property type="term" value="P:tRNA C3-cytosine methylation"/>
    <property type="evidence" value="ECO:0007669"/>
    <property type="project" value="TreeGrafter"/>
</dbReference>
<dbReference type="AlphaFoldDB" id="A0AAD9K611"/>
<dbReference type="GO" id="GO:0004814">
    <property type="term" value="F:arginine-tRNA ligase activity"/>
    <property type="evidence" value="ECO:0007669"/>
    <property type="project" value="InterPro"/>
</dbReference>
<dbReference type="Pfam" id="PF05746">
    <property type="entry name" value="DALR_1"/>
    <property type="match status" value="1"/>
</dbReference>
<dbReference type="SUPFAM" id="SSF47323">
    <property type="entry name" value="Anticodon-binding domain of a subclass of class I aminoacyl-tRNA synthetases"/>
    <property type="match status" value="1"/>
</dbReference>
<dbReference type="Proteomes" id="UP001208570">
    <property type="component" value="Unassembled WGS sequence"/>
</dbReference>
<dbReference type="PANTHER" id="PTHR16043">
    <property type="entry name" value="DALRD3 PROTEIN"/>
    <property type="match status" value="1"/>
</dbReference>
<keyword evidence="3" id="KW-1185">Reference proteome</keyword>
<protein>
    <recommendedName>
        <fullName evidence="1">DALR anticodon binding domain-containing protein</fullName>
    </recommendedName>
</protein>
<dbReference type="GO" id="GO:0000049">
    <property type="term" value="F:tRNA binding"/>
    <property type="evidence" value="ECO:0007669"/>
    <property type="project" value="TreeGrafter"/>
</dbReference>
<dbReference type="Gene3D" id="1.10.730.10">
    <property type="entry name" value="Isoleucyl-tRNA Synthetase, Domain 1"/>
    <property type="match status" value="1"/>
</dbReference>
<proteinExistence type="predicted"/>
<dbReference type="GO" id="GO:0006420">
    <property type="term" value="P:arginyl-tRNA aminoacylation"/>
    <property type="evidence" value="ECO:0007669"/>
    <property type="project" value="InterPro"/>
</dbReference>
<dbReference type="InterPro" id="IPR008909">
    <property type="entry name" value="DALR_anticod-bd"/>
</dbReference>
<evidence type="ECO:0000313" key="3">
    <source>
        <dbReference type="Proteomes" id="UP001208570"/>
    </source>
</evidence>
<dbReference type="PANTHER" id="PTHR16043:SF1">
    <property type="entry name" value="DALR ANTICODON-BINDING DOMAIN-CONTAINING PROTEIN 3"/>
    <property type="match status" value="1"/>
</dbReference>
<gene>
    <name evidence="2" type="ORF">LSH36_52g09055</name>
</gene>
<reference evidence="2" key="1">
    <citation type="journal article" date="2023" name="Mol. Biol. Evol.">
        <title>Third-Generation Sequencing Reveals the Adaptive Role of the Epigenome in Three Deep-Sea Polychaetes.</title>
        <authorList>
            <person name="Perez M."/>
            <person name="Aroh O."/>
            <person name="Sun Y."/>
            <person name="Lan Y."/>
            <person name="Juniper S.K."/>
            <person name="Young C.R."/>
            <person name="Angers B."/>
            <person name="Qian P.Y."/>
        </authorList>
    </citation>
    <scope>NUCLEOTIDE SEQUENCE</scope>
    <source>
        <strain evidence="2">P08H-3</strain>
    </source>
</reference>
<dbReference type="InterPro" id="IPR037380">
    <property type="entry name" value="DALRD3"/>
</dbReference>
<sequence>MALRSREKFIDVLQYCQTGIASDLRNVLNFSLDGDDIVILKRNKCLKNGDFLGVVRKWKTNRAKTIGGLSFKSIHPFHASVLAVTQEHDIALTLDRKQIYFTAILEVLNHGQEYGQVSGSPTNTKQNACINVDYLFDNSDWATFSVSHLRSLLLSEHVAALLNATGCQVKYIQHVIHDQLKKSMNDYGISSETYKATQDENNEQQLVALKEEIHEILCGSGYLEDIPQAEGKNTNVDQSGTMSKLLREEKSPVLINLRRFLSENDLLDQFDRIINIVEFTEGNARLHKLTVLVHHMKSIKQVYDFLVHIVPQERSFCSQTVDIGVKIIEKLNKHSVKQIHIVHGSVSHQLGKKQILKAGDLLSHRIQEMRRASFMKYGDNIQGEFFAFFLECVLNNELNLDMSQLDETQTNMDRRGGVFVMYNYARLSNLFRKFETAVHEGFYQPLPDVSTLDFSLLREEQEWELMFNYVLVYPSLVQNCIEMLRNNKSKAVIHTHKVCQFLQDLSRALSSYYSHFHVLGEPHDHLLPVMYCRIYLLKSIQQVMHNALSLLSITPISLM</sequence>
<dbReference type="InterPro" id="IPR009080">
    <property type="entry name" value="tRNAsynth_Ia_anticodon-bd"/>
</dbReference>
<evidence type="ECO:0000259" key="1">
    <source>
        <dbReference type="SMART" id="SM00836"/>
    </source>
</evidence>
<name>A0AAD9K611_9ANNE</name>
<organism evidence="2 3">
    <name type="scientific">Paralvinella palmiformis</name>
    <dbReference type="NCBI Taxonomy" id="53620"/>
    <lineage>
        <taxon>Eukaryota</taxon>
        <taxon>Metazoa</taxon>
        <taxon>Spiralia</taxon>
        <taxon>Lophotrochozoa</taxon>
        <taxon>Annelida</taxon>
        <taxon>Polychaeta</taxon>
        <taxon>Sedentaria</taxon>
        <taxon>Canalipalpata</taxon>
        <taxon>Terebellida</taxon>
        <taxon>Terebelliformia</taxon>
        <taxon>Alvinellidae</taxon>
        <taxon>Paralvinella</taxon>
    </lineage>
</organism>
<evidence type="ECO:0000313" key="2">
    <source>
        <dbReference type="EMBL" id="KAK2165327.1"/>
    </source>
</evidence>
<dbReference type="GO" id="GO:0005524">
    <property type="term" value="F:ATP binding"/>
    <property type="evidence" value="ECO:0007669"/>
    <property type="project" value="InterPro"/>
</dbReference>